<gene>
    <name evidence="2" type="ORF">GCM10023331_38710</name>
</gene>
<keyword evidence="1" id="KW-0472">Membrane</keyword>
<reference evidence="3" key="1">
    <citation type="journal article" date="2019" name="Int. J. Syst. Evol. Microbiol.">
        <title>The Global Catalogue of Microorganisms (GCM) 10K type strain sequencing project: providing services to taxonomists for standard genome sequencing and annotation.</title>
        <authorList>
            <consortium name="The Broad Institute Genomics Platform"/>
            <consortium name="The Broad Institute Genome Sequencing Center for Infectious Disease"/>
            <person name="Wu L."/>
            <person name="Ma J."/>
        </authorList>
    </citation>
    <scope>NUCLEOTIDE SEQUENCE [LARGE SCALE GENOMIC DNA]</scope>
    <source>
        <strain evidence="3">JCM 18326</strain>
    </source>
</reference>
<dbReference type="RefSeq" id="WP_345374853.1">
    <property type="nucleotide sequence ID" value="NZ_BAABJX010000064.1"/>
</dbReference>
<organism evidence="2 3">
    <name type="scientific">Algivirga pacifica</name>
    <dbReference type="NCBI Taxonomy" id="1162670"/>
    <lineage>
        <taxon>Bacteria</taxon>
        <taxon>Pseudomonadati</taxon>
        <taxon>Bacteroidota</taxon>
        <taxon>Cytophagia</taxon>
        <taxon>Cytophagales</taxon>
        <taxon>Flammeovirgaceae</taxon>
        <taxon>Algivirga</taxon>
    </lineage>
</organism>
<evidence type="ECO:0000256" key="1">
    <source>
        <dbReference type="SAM" id="Phobius"/>
    </source>
</evidence>
<proteinExistence type="predicted"/>
<evidence type="ECO:0000313" key="2">
    <source>
        <dbReference type="EMBL" id="GAA4850329.1"/>
    </source>
</evidence>
<sequence>MKEKDFDHICEQYFEEKVVAPKGFTARTMASIQGESALARKKVENASLKGVMRWFMGGMLVLIIGTYFFMEPSKDGMVTLLMKQMQDQVSLTIQLHVPSWNILLVMMGAGSIFLLGAFDRLLYKRRVVEQ</sequence>
<keyword evidence="1" id="KW-0812">Transmembrane</keyword>
<keyword evidence="3" id="KW-1185">Reference proteome</keyword>
<protein>
    <submittedName>
        <fullName evidence="2">Uncharacterized protein</fullName>
    </submittedName>
</protein>
<evidence type="ECO:0000313" key="3">
    <source>
        <dbReference type="Proteomes" id="UP001500298"/>
    </source>
</evidence>
<feature type="transmembrane region" description="Helical" evidence="1">
    <location>
        <begin position="51"/>
        <end position="70"/>
    </location>
</feature>
<dbReference type="Proteomes" id="UP001500298">
    <property type="component" value="Unassembled WGS sequence"/>
</dbReference>
<comment type="caution">
    <text evidence="2">The sequence shown here is derived from an EMBL/GenBank/DDBJ whole genome shotgun (WGS) entry which is preliminary data.</text>
</comment>
<dbReference type="EMBL" id="BAABJX010000064">
    <property type="protein sequence ID" value="GAA4850329.1"/>
    <property type="molecule type" value="Genomic_DNA"/>
</dbReference>
<accession>A0ABP9DLT6</accession>
<feature type="transmembrane region" description="Helical" evidence="1">
    <location>
        <begin position="100"/>
        <end position="118"/>
    </location>
</feature>
<name>A0ABP9DLT6_9BACT</name>
<keyword evidence="1" id="KW-1133">Transmembrane helix</keyword>